<feature type="region of interest" description="Disordered" evidence="1">
    <location>
        <begin position="696"/>
        <end position="730"/>
    </location>
</feature>
<evidence type="ECO:0000313" key="3">
    <source>
        <dbReference type="Proteomes" id="UP001359485"/>
    </source>
</evidence>
<reference evidence="2 3" key="1">
    <citation type="submission" date="2023-09" db="EMBL/GenBank/DDBJ databases">
        <title>Genomes of two closely related lineages of the louse Polyplax serrata with different host specificities.</title>
        <authorList>
            <person name="Martinu J."/>
            <person name="Tarabai H."/>
            <person name="Stefka J."/>
            <person name="Hypsa V."/>
        </authorList>
    </citation>
    <scope>NUCLEOTIDE SEQUENCE [LARGE SCALE GENOMIC DNA]</scope>
    <source>
        <strain evidence="2">98ZLc_SE</strain>
    </source>
</reference>
<name>A0ABR1B3H0_POLSC</name>
<evidence type="ECO:0000256" key="1">
    <source>
        <dbReference type="SAM" id="MobiDB-lite"/>
    </source>
</evidence>
<protein>
    <submittedName>
        <fullName evidence="2">Uncharacterized protein</fullName>
    </submittedName>
</protein>
<dbReference type="Proteomes" id="UP001359485">
    <property type="component" value="Unassembled WGS sequence"/>
</dbReference>
<comment type="caution">
    <text evidence="2">The sequence shown here is derived from an EMBL/GenBank/DDBJ whole genome shotgun (WGS) entry which is preliminary data.</text>
</comment>
<proteinExistence type="predicted"/>
<evidence type="ECO:0000313" key="2">
    <source>
        <dbReference type="EMBL" id="KAK6634049.1"/>
    </source>
</evidence>
<sequence length="873" mass="99613">MNLNVKLEGEEEQTIQYVNRFAINIPPTTFNLNLVNSGLNNQGYILNPVNSVGQNIVAFQPPMAVQSYFTLPAESEGNIIHGLPVGVSVPVGLPVQTGFIQNNFINTNFIIGNENCNSNEIVESAQDPVDQDPDVKPTFLTKPLDELDSPGDTHDKGANCSPNLNLYNAGKKLCPLEMSIKAANIDIEFEKCEPGIPILVHNSLGINDMKLNDNLLNAGNENLMKIELSEPVLVEQSQTPNVNLNLNKIKTEITWDSSCVKNERSSGNFQESLICEVEEVNDDEGDDEETIGAINDIQADIKGETDSSSEESDGLPLSIALNIKKFPNSDNKKMSKNEKVRNSKRLKLEVKKSRKEEQESDEDEDEDEDSREDEESESEEGDWSESDDDVLNLKRIKNNKQTISKAEDISKTFVRIRSCCSKKECSKKISVKDQMAVHKHFYELESDYKRESYLINCIEHVQKIRNTPFKGPKEKNDNYLSELGEKDALVVNPNIQLEIENESNGNQKLSDEIQNAINESLKDCGVQLNESCKIGRPFATEDLPGGDKEEKNNWNYYIVIDRCRKKVCLQFLLKLLRLTKNRIKQLQKKILAGTPLVEETNVDHIWDTAKLHLESLAHVKPLNCEAHPGHLFLLQNYTREEMFANFKAFYHEKNGKDPILKFAAYKRFLDKDTSISFLQMTNESCAECEDLKRRKKTNKNVKSHKMRSEDDKMKKHKNDTDDTDSDNESSAKCKRIKLTIPLKGITNSNKMPQKKQNSKSKSVDKKTKLQKERNRHSATRGRDVWSLMLLHLETMPYKECKSCTNKKKHRFLGSTYTTQGLFEDYRKYFLKETNSELGLGFTMYEKYFNRNCNYTLMDLNADETRCPRCAIDQ</sequence>
<feature type="compositionally biased region" description="Basic residues" evidence="1">
    <location>
        <begin position="696"/>
        <end position="705"/>
    </location>
</feature>
<organism evidence="2 3">
    <name type="scientific">Polyplax serrata</name>
    <name type="common">Common mouse louse</name>
    <dbReference type="NCBI Taxonomy" id="468196"/>
    <lineage>
        <taxon>Eukaryota</taxon>
        <taxon>Metazoa</taxon>
        <taxon>Ecdysozoa</taxon>
        <taxon>Arthropoda</taxon>
        <taxon>Hexapoda</taxon>
        <taxon>Insecta</taxon>
        <taxon>Pterygota</taxon>
        <taxon>Neoptera</taxon>
        <taxon>Paraneoptera</taxon>
        <taxon>Psocodea</taxon>
        <taxon>Troctomorpha</taxon>
        <taxon>Phthiraptera</taxon>
        <taxon>Anoplura</taxon>
        <taxon>Polyplacidae</taxon>
        <taxon>Polyplax</taxon>
    </lineage>
</organism>
<keyword evidence="3" id="KW-1185">Reference proteome</keyword>
<feature type="region of interest" description="Disordered" evidence="1">
    <location>
        <begin position="744"/>
        <end position="780"/>
    </location>
</feature>
<feature type="compositionally biased region" description="Basic and acidic residues" evidence="1">
    <location>
        <begin position="761"/>
        <end position="772"/>
    </location>
</feature>
<accession>A0ABR1B3H0</accession>
<feature type="compositionally biased region" description="Basic and acidic residues" evidence="1">
    <location>
        <begin position="330"/>
        <end position="357"/>
    </location>
</feature>
<gene>
    <name evidence="2" type="ORF">RUM44_004656</name>
</gene>
<feature type="compositionally biased region" description="Acidic residues" evidence="1">
    <location>
        <begin position="358"/>
        <end position="390"/>
    </location>
</feature>
<feature type="region of interest" description="Disordered" evidence="1">
    <location>
        <begin position="327"/>
        <end position="390"/>
    </location>
</feature>
<dbReference type="EMBL" id="JAWJWF010000004">
    <property type="protein sequence ID" value="KAK6634049.1"/>
    <property type="molecule type" value="Genomic_DNA"/>
</dbReference>